<dbReference type="SUPFAM" id="SSF47188">
    <property type="entry name" value="Hemerythrin-like"/>
    <property type="match status" value="1"/>
</dbReference>
<dbReference type="InterPro" id="IPR035938">
    <property type="entry name" value="Hemerythrin-like_sf"/>
</dbReference>
<keyword evidence="2" id="KW-0561">Oxygen transport</keyword>
<dbReference type="NCBIfam" id="TIGR02481">
    <property type="entry name" value="hemeryth_dom"/>
    <property type="match status" value="1"/>
</dbReference>
<evidence type="ECO:0000256" key="4">
    <source>
        <dbReference type="ARBA" id="ARBA00023004"/>
    </source>
</evidence>
<keyword evidence="4" id="KW-0408">Iron</keyword>
<accession>A0ABZ2XN26</accession>
<organism evidence="6 7">
    <name type="scientific">Azonexus hydrophilus</name>
    <dbReference type="NCBI Taxonomy" id="418702"/>
    <lineage>
        <taxon>Bacteria</taxon>
        <taxon>Pseudomonadati</taxon>
        <taxon>Pseudomonadota</taxon>
        <taxon>Betaproteobacteria</taxon>
        <taxon>Rhodocyclales</taxon>
        <taxon>Azonexaceae</taxon>
        <taxon>Azonexus</taxon>
    </lineage>
</organism>
<dbReference type="PANTHER" id="PTHR37164:SF1">
    <property type="entry name" value="BACTERIOHEMERYTHRIN"/>
    <property type="match status" value="1"/>
</dbReference>
<protein>
    <submittedName>
        <fullName evidence="6">Hemerythrin domain-containing protein</fullName>
    </submittedName>
</protein>
<comment type="similarity">
    <text evidence="1">Belongs to the hemerythrin family.</text>
</comment>
<dbReference type="Proteomes" id="UP001479520">
    <property type="component" value="Chromosome"/>
</dbReference>
<evidence type="ECO:0000256" key="1">
    <source>
        <dbReference type="ARBA" id="ARBA00010587"/>
    </source>
</evidence>
<dbReference type="RefSeq" id="WP_281984756.1">
    <property type="nucleotide sequence ID" value="NZ_CALFBA010000129.1"/>
</dbReference>
<dbReference type="InterPro" id="IPR012827">
    <property type="entry name" value="Hemerythrin_metal-bd"/>
</dbReference>
<feature type="domain" description="Hemerythrin-like" evidence="5">
    <location>
        <begin position="16"/>
        <end position="125"/>
    </location>
</feature>
<sequence>MQDLSYWERSYSVGNWMLDNQHRNILALCQQTMDRIADDLSFNSVGQELLVVTAEHFSAEEKVLELTGYVAFARHREEHRQCQTALAKMFADAHAGLITPEALSDYLPRWCMGHILESDRHFAPFIQRLH</sequence>
<proteinExistence type="inferred from homology"/>
<name>A0ABZ2XN26_9RHOO</name>
<dbReference type="InterPro" id="IPR012312">
    <property type="entry name" value="Hemerythrin-like"/>
</dbReference>
<dbReference type="Pfam" id="PF01814">
    <property type="entry name" value="Hemerythrin"/>
    <property type="match status" value="1"/>
</dbReference>
<gene>
    <name evidence="6" type="ORF">AADV58_06415</name>
</gene>
<dbReference type="InterPro" id="IPR050669">
    <property type="entry name" value="Hemerythrin"/>
</dbReference>
<dbReference type="PROSITE" id="PS00550">
    <property type="entry name" value="HEMERYTHRINS"/>
    <property type="match status" value="1"/>
</dbReference>
<dbReference type="EMBL" id="CP151406">
    <property type="protein sequence ID" value="WZJ22770.1"/>
    <property type="molecule type" value="Genomic_DNA"/>
</dbReference>
<evidence type="ECO:0000313" key="6">
    <source>
        <dbReference type="EMBL" id="WZJ22770.1"/>
    </source>
</evidence>
<evidence type="ECO:0000259" key="5">
    <source>
        <dbReference type="Pfam" id="PF01814"/>
    </source>
</evidence>
<keyword evidence="2" id="KW-0813">Transport</keyword>
<reference evidence="6 7" key="1">
    <citation type="submission" date="2024-04" db="EMBL/GenBank/DDBJ databases">
        <title>Dissimilatory iodate-reducing microorganisms contribute to the enrichment of iodine in groundwater.</title>
        <authorList>
            <person name="Jiang Z."/>
        </authorList>
    </citation>
    <scope>NUCLEOTIDE SEQUENCE [LARGE SCALE GENOMIC DNA]</scope>
    <source>
        <strain evidence="6 7">NCP973</strain>
    </source>
</reference>
<evidence type="ECO:0000256" key="2">
    <source>
        <dbReference type="ARBA" id="ARBA00022621"/>
    </source>
</evidence>
<dbReference type="PANTHER" id="PTHR37164">
    <property type="entry name" value="BACTERIOHEMERYTHRIN"/>
    <property type="match status" value="1"/>
</dbReference>
<dbReference type="CDD" id="cd12107">
    <property type="entry name" value="Hemerythrin"/>
    <property type="match status" value="1"/>
</dbReference>
<evidence type="ECO:0000313" key="7">
    <source>
        <dbReference type="Proteomes" id="UP001479520"/>
    </source>
</evidence>
<dbReference type="InterPro" id="IPR016131">
    <property type="entry name" value="Haemerythrin_Fe_BS"/>
</dbReference>
<evidence type="ECO:0000256" key="3">
    <source>
        <dbReference type="ARBA" id="ARBA00022723"/>
    </source>
</evidence>
<dbReference type="Gene3D" id="1.20.120.50">
    <property type="entry name" value="Hemerythrin-like"/>
    <property type="match status" value="1"/>
</dbReference>
<keyword evidence="7" id="KW-1185">Reference proteome</keyword>
<keyword evidence="3" id="KW-0479">Metal-binding</keyword>